<dbReference type="Gene3D" id="3.40.50.2300">
    <property type="match status" value="1"/>
</dbReference>
<keyword evidence="6" id="KW-0418">Kinase</keyword>
<keyword evidence="3" id="KW-0762">Sugar transport</keyword>
<evidence type="ECO:0000256" key="7">
    <source>
        <dbReference type="PROSITE-ProRule" id="PRU00423"/>
    </source>
</evidence>
<reference evidence="9 10" key="1">
    <citation type="submission" date="2023-07" db="EMBL/GenBank/DDBJ databases">
        <title>Genomic Encyclopedia of Type Strains, Phase IV (KMG-IV): sequencing the most valuable type-strain genomes for metagenomic binning, comparative biology and taxonomic classification.</title>
        <authorList>
            <person name="Goeker M."/>
        </authorList>
    </citation>
    <scope>NUCLEOTIDE SEQUENCE [LARGE SCALE GENOMIC DNA]</scope>
    <source>
        <strain evidence="9 10">DSM 16784</strain>
    </source>
</reference>
<evidence type="ECO:0000256" key="1">
    <source>
        <dbReference type="ARBA" id="ARBA00022448"/>
    </source>
</evidence>
<keyword evidence="1" id="KW-0813">Transport</keyword>
<evidence type="ECO:0000313" key="9">
    <source>
        <dbReference type="EMBL" id="MDQ0360211.1"/>
    </source>
</evidence>
<dbReference type="Proteomes" id="UP001230220">
    <property type="component" value="Unassembled WGS sequence"/>
</dbReference>
<dbReference type="Pfam" id="PF02302">
    <property type="entry name" value="PTS_IIB"/>
    <property type="match status" value="1"/>
</dbReference>
<accession>A0ABU0DZZ5</accession>
<sequence length="99" mass="10973">MITVRLFCANGFSTAIMCKKIQEAAKQNGKDFDVIAFPYSECSKEGVTADVILLGPQIRYNLSKVQTMYPDKPVILLDMETYGKMDGAKVYGQIIEVLG</sequence>
<dbReference type="SUPFAM" id="SSF52794">
    <property type="entry name" value="PTS system IIB component-like"/>
    <property type="match status" value="1"/>
</dbReference>
<comment type="caution">
    <text evidence="9">The sequence shown here is derived from an EMBL/GenBank/DDBJ whole genome shotgun (WGS) entry which is preliminary data.</text>
</comment>
<dbReference type="InterPro" id="IPR013012">
    <property type="entry name" value="PTS_EIIB_3"/>
</dbReference>
<keyword evidence="2" id="KW-0597">Phosphoprotein</keyword>
<evidence type="ECO:0000256" key="3">
    <source>
        <dbReference type="ARBA" id="ARBA00022597"/>
    </source>
</evidence>
<evidence type="ECO:0000259" key="8">
    <source>
        <dbReference type="PROSITE" id="PS51100"/>
    </source>
</evidence>
<dbReference type="PANTHER" id="PTHR34581">
    <property type="entry name" value="PTS SYSTEM N,N'-DIACETYLCHITOBIOSE-SPECIFIC EIIB COMPONENT"/>
    <property type="match status" value="1"/>
</dbReference>
<dbReference type="EMBL" id="JAUSUR010000001">
    <property type="protein sequence ID" value="MDQ0360211.1"/>
    <property type="molecule type" value="Genomic_DNA"/>
</dbReference>
<feature type="modified residue" description="Phosphocysteine; by EIIA" evidence="7">
    <location>
        <position position="8"/>
    </location>
</feature>
<keyword evidence="4" id="KW-0808">Transferase</keyword>
<evidence type="ECO:0000256" key="5">
    <source>
        <dbReference type="ARBA" id="ARBA00022683"/>
    </source>
</evidence>
<proteinExistence type="predicted"/>
<evidence type="ECO:0000313" key="10">
    <source>
        <dbReference type="Proteomes" id="UP001230220"/>
    </source>
</evidence>
<evidence type="ECO:0000256" key="4">
    <source>
        <dbReference type="ARBA" id="ARBA00022679"/>
    </source>
</evidence>
<dbReference type="InterPro" id="IPR036095">
    <property type="entry name" value="PTS_EIIB-like_sf"/>
</dbReference>
<evidence type="ECO:0000256" key="2">
    <source>
        <dbReference type="ARBA" id="ARBA00022553"/>
    </source>
</evidence>
<keyword evidence="5" id="KW-0598">Phosphotransferase system</keyword>
<feature type="domain" description="PTS EIIB type-3" evidence="8">
    <location>
        <begin position="1"/>
        <end position="99"/>
    </location>
</feature>
<dbReference type="InterPro" id="IPR051819">
    <property type="entry name" value="PTS_sugar-specific_EIIB"/>
</dbReference>
<dbReference type="PROSITE" id="PS51100">
    <property type="entry name" value="PTS_EIIB_TYPE_3"/>
    <property type="match status" value="1"/>
</dbReference>
<dbReference type="PANTHER" id="PTHR34581:SF2">
    <property type="entry name" value="PTS SYSTEM N,N'-DIACETYLCHITOBIOSE-SPECIFIC EIIB COMPONENT"/>
    <property type="match status" value="1"/>
</dbReference>
<name>A0ABU0DZZ5_9FIRM</name>
<organism evidence="9 10">
    <name type="scientific">Breznakia pachnodae</name>
    <dbReference type="NCBI Taxonomy" id="265178"/>
    <lineage>
        <taxon>Bacteria</taxon>
        <taxon>Bacillati</taxon>
        <taxon>Bacillota</taxon>
        <taxon>Erysipelotrichia</taxon>
        <taxon>Erysipelotrichales</taxon>
        <taxon>Erysipelotrichaceae</taxon>
        <taxon>Breznakia</taxon>
    </lineage>
</organism>
<gene>
    <name evidence="9" type="ORF">J2S15_000942</name>
</gene>
<dbReference type="RefSeq" id="WP_307405914.1">
    <property type="nucleotide sequence ID" value="NZ_JAUSUR010000001.1"/>
</dbReference>
<keyword evidence="10" id="KW-1185">Reference proteome</keyword>
<evidence type="ECO:0000256" key="6">
    <source>
        <dbReference type="ARBA" id="ARBA00022777"/>
    </source>
</evidence>
<dbReference type="InterPro" id="IPR003501">
    <property type="entry name" value="PTS_EIIB_2/3"/>
</dbReference>
<protein>
    <submittedName>
        <fullName evidence="9">PTS system cellobiose-specific IIB component</fullName>
    </submittedName>
</protein>
<dbReference type="CDD" id="cd05564">
    <property type="entry name" value="PTS_IIB_chitobiose_lichenan"/>
    <property type="match status" value="1"/>
</dbReference>